<dbReference type="PANTHER" id="PTHR30294">
    <property type="entry name" value="MEMBRANE COMPONENT OF ABC TRANSPORTER YHHJ-RELATED"/>
    <property type="match status" value="1"/>
</dbReference>
<dbReference type="GO" id="GO:0005886">
    <property type="term" value="C:plasma membrane"/>
    <property type="evidence" value="ECO:0007669"/>
    <property type="project" value="UniProtKB-SubCell"/>
</dbReference>
<dbReference type="AlphaFoldDB" id="A0A4P8WHR7"/>
<keyword evidence="4 7" id="KW-1133">Transmembrane helix</keyword>
<sequence length="390" mass="41698">MSRDRDRGRDPERQSDSSSSRRGPNPPARADGGTESGSTWGARWAVARRELRSLRSEKTIVLALAIQLFIAAFSSFLVVGLVSLYDPGSVDGYQTEVAVTGDDTEALLSVSNQRDGVTAQRYDDRTAAYEAFEAGAVSAVLDANRNDEGRLSVIVTAPEEGLQTTLLVVQLRDTLENVERVERQQNAESGRLEQSPVPVPSQVQASPYAGFTYTILLPLLCFLPVFISGSIVVDSLIEERQRGTLELLRVAPLSLADVIDAKLLAIAALAPLQAIAWLFLLTANGTSIAGPAALVVLVAALSLLVVTVGVAIALWAPDRRQAQLLYSVATVGALVVATILPEHPANTVAKFSIGNPTATTWALLAGYCLLAVGAFVALRRWIDRLEPDSL</sequence>
<evidence type="ECO:0000256" key="7">
    <source>
        <dbReference type="SAM" id="Phobius"/>
    </source>
</evidence>
<feature type="domain" description="ABC-2 type transporter transmembrane" evidence="8">
    <location>
        <begin position="68"/>
        <end position="356"/>
    </location>
</feature>
<evidence type="ECO:0000259" key="8">
    <source>
        <dbReference type="Pfam" id="PF12698"/>
    </source>
</evidence>
<dbReference type="InterPro" id="IPR051449">
    <property type="entry name" value="ABC-2_transporter_component"/>
</dbReference>
<dbReference type="Proteomes" id="UP000302218">
    <property type="component" value="Chromosome"/>
</dbReference>
<proteinExistence type="predicted"/>
<dbReference type="RefSeq" id="WP_138245459.1">
    <property type="nucleotide sequence ID" value="NZ_CP040330.1"/>
</dbReference>
<keyword evidence="5 7" id="KW-0472">Membrane</keyword>
<dbReference type="Pfam" id="PF12698">
    <property type="entry name" value="ABC2_membrane_3"/>
    <property type="match status" value="1"/>
</dbReference>
<protein>
    <submittedName>
        <fullName evidence="9">ABC transporter permease</fullName>
    </submittedName>
</protein>
<keyword evidence="3 7" id="KW-0812">Transmembrane</keyword>
<keyword evidence="2" id="KW-1003">Cell membrane</keyword>
<feature type="transmembrane region" description="Helical" evidence="7">
    <location>
        <begin position="215"/>
        <end position="237"/>
    </location>
</feature>
<feature type="transmembrane region" description="Helical" evidence="7">
    <location>
        <begin position="59"/>
        <end position="85"/>
    </location>
</feature>
<evidence type="ECO:0000256" key="2">
    <source>
        <dbReference type="ARBA" id="ARBA00022475"/>
    </source>
</evidence>
<evidence type="ECO:0000256" key="6">
    <source>
        <dbReference type="SAM" id="MobiDB-lite"/>
    </source>
</evidence>
<feature type="transmembrane region" description="Helical" evidence="7">
    <location>
        <begin position="360"/>
        <end position="378"/>
    </location>
</feature>
<accession>A0A4P8WHR7</accession>
<evidence type="ECO:0000256" key="4">
    <source>
        <dbReference type="ARBA" id="ARBA00022989"/>
    </source>
</evidence>
<dbReference type="EMBL" id="CP040330">
    <property type="protein sequence ID" value="QCS42987.1"/>
    <property type="molecule type" value="Genomic_DNA"/>
</dbReference>
<evidence type="ECO:0000313" key="10">
    <source>
        <dbReference type="Proteomes" id="UP000302218"/>
    </source>
</evidence>
<name>A0A4P8WHR7_9EURY</name>
<feature type="transmembrane region" description="Helical" evidence="7">
    <location>
        <begin position="258"/>
        <end position="280"/>
    </location>
</feature>
<evidence type="ECO:0000313" key="9">
    <source>
        <dbReference type="EMBL" id="QCS42987.1"/>
    </source>
</evidence>
<evidence type="ECO:0000256" key="5">
    <source>
        <dbReference type="ARBA" id="ARBA00023136"/>
    </source>
</evidence>
<dbReference type="GO" id="GO:0140359">
    <property type="term" value="F:ABC-type transporter activity"/>
    <property type="evidence" value="ECO:0007669"/>
    <property type="project" value="InterPro"/>
</dbReference>
<dbReference type="KEGG" id="nvr:FEJ81_11690"/>
<gene>
    <name evidence="9" type="ORF">FEJ81_11690</name>
</gene>
<feature type="transmembrane region" description="Helical" evidence="7">
    <location>
        <begin position="292"/>
        <end position="316"/>
    </location>
</feature>
<reference evidence="10" key="1">
    <citation type="submission" date="2019-05" db="EMBL/GenBank/DDBJ databases">
        <title>Genome sequence and methylation pattern of the halophilic Archaeon Natrinema versiforme BOL5-4.</title>
        <authorList>
            <person name="DasSarma P."/>
            <person name="Anton B.P."/>
            <person name="DasSarma S.L."/>
            <person name="Martinez F.L."/>
            <person name="Guzman D."/>
            <person name="Roberts R.J."/>
            <person name="DasSarma S."/>
        </authorList>
    </citation>
    <scope>NUCLEOTIDE SEQUENCE [LARGE SCALE GENOMIC DNA]</scope>
    <source>
        <strain evidence="10">BOL5-4</strain>
    </source>
</reference>
<evidence type="ECO:0000256" key="1">
    <source>
        <dbReference type="ARBA" id="ARBA00004651"/>
    </source>
</evidence>
<dbReference type="PANTHER" id="PTHR30294:SF29">
    <property type="entry name" value="MULTIDRUG ABC TRANSPORTER PERMEASE YBHS-RELATED"/>
    <property type="match status" value="1"/>
</dbReference>
<dbReference type="GeneID" id="40265945"/>
<feature type="compositionally biased region" description="Basic and acidic residues" evidence="6">
    <location>
        <begin position="1"/>
        <end position="15"/>
    </location>
</feature>
<organism evidence="9 10">
    <name type="scientific">Natrinema versiforme</name>
    <dbReference type="NCBI Taxonomy" id="88724"/>
    <lineage>
        <taxon>Archaea</taxon>
        <taxon>Methanobacteriati</taxon>
        <taxon>Methanobacteriota</taxon>
        <taxon>Stenosarchaea group</taxon>
        <taxon>Halobacteria</taxon>
        <taxon>Halobacteriales</taxon>
        <taxon>Natrialbaceae</taxon>
        <taxon>Natrinema</taxon>
    </lineage>
</organism>
<evidence type="ECO:0000256" key="3">
    <source>
        <dbReference type="ARBA" id="ARBA00022692"/>
    </source>
</evidence>
<feature type="region of interest" description="Disordered" evidence="6">
    <location>
        <begin position="1"/>
        <end position="37"/>
    </location>
</feature>
<feature type="transmembrane region" description="Helical" evidence="7">
    <location>
        <begin position="323"/>
        <end position="340"/>
    </location>
</feature>
<comment type="subcellular location">
    <subcellularLocation>
        <location evidence="1">Cell membrane</location>
        <topology evidence="1">Multi-pass membrane protein</topology>
    </subcellularLocation>
</comment>
<dbReference type="InterPro" id="IPR013525">
    <property type="entry name" value="ABC2_TM"/>
</dbReference>
<dbReference type="OrthoDB" id="51659at2157"/>